<protein>
    <recommendedName>
        <fullName evidence="2">Protein TIFY</fullName>
    </recommendedName>
    <alternativeName>
        <fullName evidence="2">Jasmonate ZIM domain-containing protein</fullName>
    </alternativeName>
</protein>
<dbReference type="GO" id="GO:0031347">
    <property type="term" value="P:regulation of defense response"/>
    <property type="evidence" value="ECO:0007669"/>
    <property type="project" value="UniProtKB-UniRule"/>
</dbReference>
<dbReference type="PROSITE" id="PS51320">
    <property type="entry name" value="TIFY"/>
    <property type="match status" value="1"/>
</dbReference>
<organism evidence="5 6">
    <name type="scientific">Stephania cephalantha</name>
    <dbReference type="NCBI Taxonomy" id="152367"/>
    <lineage>
        <taxon>Eukaryota</taxon>
        <taxon>Viridiplantae</taxon>
        <taxon>Streptophyta</taxon>
        <taxon>Embryophyta</taxon>
        <taxon>Tracheophyta</taxon>
        <taxon>Spermatophyta</taxon>
        <taxon>Magnoliopsida</taxon>
        <taxon>Ranunculales</taxon>
        <taxon>Menispermaceae</taxon>
        <taxon>Menispermoideae</taxon>
        <taxon>Cissampelideae</taxon>
        <taxon>Stephania</taxon>
    </lineage>
</organism>
<evidence type="ECO:0000313" key="5">
    <source>
        <dbReference type="EMBL" id="KAK9101576.1"/>
    </source>
</evidence>
<comment type="domain">
    <text evidence="2">The jas domain is required for interaction with COI1.</text>
</comment>
<feature type="compositionally biased region" description="Low complexity" evidence="3">
    <location>
        <begin position="1"/>
        <end position="13"/>
    </location>
</feature>
<keyword evidence="2" id="KW-0539">Nucleus</keyword>
<comment type="similarity">
    <text evidence="1 2">Belongs to the TIFY/JAZ family.</text>
</comment>
<keyword evidence="2" id="KW-1184">Jasmonic acid signaling pathway</keyword>
<dbReference type="EMBL" id="JBBNAG010000010">
    <property type="protein sequence ID" value="KAK9101576.1"/>
    <property type="molecule type" value="Genomic_DNA"/>
</dbReference>
<dbReference type="GO" id="GO:2000022">
    <property type="term" value="P:regulation of jasmonic acid mediated signaling pathway"/>
    <property type="evidence" value="ECO:0007669"/>
    <property type="project" value="UniProtKB-UniRule"/>
</dbReference>
<dbReference type="InterPro" id="IPR018467">
    <property type="entry name" value="CCT_CS"/>
</dbReference>
<comment type="subcellular location">
    <subcellularLocation>
        <location evidence="2">Nucleus</location>
    </subcellularLocation>
</comment>
<dbReference type="GO" id="GO:0005634">
    <property type="term" value="C:nucleus"/>
    <property type="evidence" value="ECO:0007669"/>
    <property type="project" value="UniProtKB-SubCell"/>
</dbReference>
<gene>
    <name evidence="5" type="ORF">Scep_025006</name>
</gene>
<reference evidence="5 6" key="1">
    <citation type="submission" date="2024-01" db="EMBL/GenBank/DDBJ databases">
        <title>Genome assemblies of Stephania.</title>
        <authorList>
            <person name="Yang L."/>
        </authorList>
    </citation>
    <scope>NUCLEOTIDE SEQUENCE [LARGE SCALE GENOMIC DNA]</scope>
    <source>
        <strain evidence="5">JXDWG</strain>
        <tissue evidence="5">Leaf</tissue>
    </source>
</reference>
<evidence type="ECO:0000259" key="4">
    <source>
        <dbReference type="PROSITE" id="PS51320"/>
    </source>
</evidence>
<comment type="function">
    <text evidence="2">Repressor of jasmonate responses.</text>
</comment>
<feature type="domain" description="Tify" evidence="4">
    <location>
        <begin position="113"/>
        <end position="148"/>
    </location>
</feature>
<feature type="region of interest" description="Disordered" evidence="3">
    <location>
        <begin position="196"/>
        <end position="228"/>
    </location>
</feature>
<dbReference type="InterPro" id="IPR010399">
    <property type="entry name" value="Tify_dom"/>
</dbReference>
<feature type="region of interest" description="Disordered" evidence="3">
    <location>
        <begin position="1"/>
        <end position="21"/>
    </location>
</feature>
<comment type="caution">
    <text evidence="5">The sequence shown here is derived from an EMBL/GenBank/DDBJ whole genome shotgun (WGS) entry which is preliminary data.</text>
</comment>
<dbReference type="InterPro" id="IPR040390">
    <property type="entry name" value="TIFY/JAZ"/>
</dbReference>
<evidence type="ECO:0000256" key="1">
    <source>
        <dbReference type="ARBA" id="ARBA00008614"/>
    </source>
</evidence>
<dbReference type="PANTHER" id="PTHR33077:SF140">
    <property type="entry name" value="PROTEIN TIFY 10B"/>
    <property type="match status" value="1"/>
</dbReference>
<feature type="compositionally biased region" description="Polar residues" evidence="3">
    <location>
        <begin position="200"/>
        <end position="228"/>
    </location>
</feature>
<dbReference type="AlphaFoldDB" id="A0AAP0EYV6"/>
<accession>A0AAP0EYV6</accession>
<proteinExistence type="inferred from homology"/>
<dbReference type="PANTHER" id="PTHR33077">
    <property type="entry name" value="PROTEIN TIFY 4A-RELATED-RELATED"/>
    <property type="match status" value="1"/>
</dbReference>
<dbReference type="Proteomes" id="UP001419268">
    <property type="component" value="Unassembled WGS sequence"/>
</dbReference>
<sequence>MSVVSGSDSSSESGIRRSEKPSFAQTCSMLSQYLKENRGSFGDLSLAIASNSEGNVEKRATRNFLKNVELSGEVPCPAPQFAPHNIKGMDLFPQRSGFGVQDVPNKADFRAKMAPEPAQLTIFYGGKVFIFDNLTAEKANEVMLLASKASSQNVVNNQIMSSAQEAPPQRPPPAIPTDLPIARKASLQRFLEKRKDRINTRTPYQLNNSSANTTTQAKITTPLESNKSWLDMAPQTRNNPLELQL</sequence>
<evidence type="ECO:0000313" key="6">
    <source>
        <dbReference type="Proteomes" id="UP001419268"/>
    </source>
</evidence>
<name>A0AAP0EYV6_9MAGN</name>
<dbReference type="Pfam" id="PF09425">
    <property type="entry name" value="Jas_motif"/>
    <property type="match status" value="1"/>
</dbReference>
<evidence type="ECO:0000256" key="2">
    <source>
        <dbReference type="RuleBase" id="RU369065"/>
    </source>
</evidence>
<dbReference type="Pfam" id="PF06200">
    <property type="entry name" value="tify"/>
    <property type="match status" value="1"/>
</dbReference>
<dbReference type="GO" id="GO:0009611">
    <property type="term" value="P:response to wounding"/>
    <property type="evidence" value="ECO:0007669"/>
    <property type="project" value="UniProtKB-UniRule"/>
</dbReference>
<dbReference type="SMART" id="SM00979">
    <property type="entry name" value="TIFY"/>
    <property type="match status" value="1"/>
</dbReference>
<keyword evidence="6" id="KW-1185">Reference proteome</keyword>
<evidence type="ECO:0000256" key="3">
    <source>
        <dbReference type="SAM" id="MobiDB-lite"/>
    </source>
</evidence>